<evidence type="ECO:0000259" key="10">
    <source>
        <dbReference type="PROSITE" id="PS50026"/>
    </source>
</evidence>
<dbReference type="PROSITE" id="PS50026">
    <property type="entry name" value="EGF_3"/>
    <property type="match status" value="4"/>
</dbReference>
<dbReference type="PANTHER" id="PTHR24038">
    <property type="entry name" value="STABILIN"/>
    <property type="match status" value="1"/>
</dbReference>
<feature type="chain" id="PRO_5041931427" description="Stabilin-2-like" evidence="9">
    <location>
        <begin position="29"/>
        <end position="593"/>
    </location>
</feature>
<dbReference type="InterPro" id="IPR000742">
    <property type="entry name" value="EGF"/>
</dbReference>
<dbReference type="Proteomes" id="UP001209878">
    <property type="component" value="Unassembled WGS sequence"/>
</dbReference>
<dbReference type="AlphaFoldDB" id="A0AAD9KGT8"/>
<dbReference type="Gene3D" id="2.30.180.10">
    <property type="entry name" value="FAS1 domain"/>
    <property type="match status" value="2"/>
</dbReference>
<evidence type="ECO:0000256" key="4">
    <source>
        <dbReference type="ARBA" id="ARBA00022989"/>
    </source>
</evidence>
<dbReference type="PROSITE" id="PS01186">
    <property type="entry name" value="EGF_2"/>
    <property type="match status" value="3"/>
</dbReference>
<protein>
    <recommendedName>
        <fullName evidence="14">Stabilin-2-like</fullName>
    </recommendedName>
</protein>
<dbReference type="SUPFAM" id="SSF82153">
    <property type="entry name" value="FAS1 domain"/>
    <property type="match status" value="2"/>
</dbReference>
<dbReference type="SMART" id="SM00181">
    <property type="entry name" value="EGF"/>
    <property type="match status" value="6"/>
</dbReference>
<evidence type="ECO:0000256" key="1">
    <source>
        <dbReference type="ARBA" id="ARBA00004167"/>
    </source>
</evidence>
<organism evidence="12 13">
    <name type="scientific">Ridgeia piscesae</name>
    <name type="common">Tubeworm</name>
    <dbReference type="NCBI Taxonomy" id="27915"/>
    <lineage>
        <taxon>Eukaryota</taxon>
        <taxon>Metazoa</taxon>
        <taxon>Spiralia</taxon>
        <taxon>Lophotrochozoa</taxon>
        <taxon>Annelida</taxon>
        <taxon>Polychaeta</taxon>
        <taxon>Sedentaria</taxon>
        <taxon>Canalipalpata</taxon>
        <taxon>Sabellida</taxon>
        <taxon>Siboglinidae</taxon>
        <taxon>Ridgeia</taxon>
    </lineage>
</organism>
<evidence type="ECO:0000256" key="3">
    <source>
        <dbReference type="ARBA" id="ARBA00022692"/>
    </source>
</evidence>
<feature type="domain" description="EGF-like" evidence="10">
    <location>
        <begin position="162"/>
        <end position="199"/>
    </location>
</feature>
<dbReference type="Pfam" id="PF12947">
    <property type="entry name" value="EGF_3"/>
    <property type="match status" value="2"/>
</dbReference>
<dbReference type="InterPro" id="IPR024731">
    <property type="entry name" value="NELL2-like_EGF"/>
</dbReference>
<keyword evidence="7" id="KW-0325">Glycoprotein</keyword>
<accession>A0AAD9KGT8</accession>
<sequence>MSLCCLTQSTNDMLPHVLLATLVVSCASQTLDDRFCNETIKTPFKTSCRSCSMNKYIACPDGSTKLTSGQGEADCVITVQLMKKYVLKLTGCRHTCERTAVIASCCQGYWGPDCRACPGGADKACSGHGNCSDGVRGNGTCYSCDNDFTGYACEICANSSHYGPNCSAVCKCVHGFCNAGIQGDGTCTCETGYEGKYCDETITSCDAVDCHENARCTITSEGPVCVCKYGFEGNGSNCQPVDRCTEVPPICHAHATCAVTGPALFQCQCIHGYRGDGFMCVPIDPCQQASFGECPLDTTQCVYEGPGQRSCHCLDGYDNYIDGVGCTLIDVCLTNNTCHAHANCTTVAPKQIDCICEEGYIGDGQTCYGNIIQRLQELHASDPKLSGQFVYMLRLMKFAYRHALTAHGPFTLFVSTDRAFHSARISNKVFEIKNWGRQLLRQHIIAAQLTLSDLTNATEFYTLEGNSAELLYKNDELKYKLHGLRKKSVILKGDIIAANGIIHVIDGLMDKPPAVIGSHKETLATLIKTTGRYNKFEELLDTIDLGNLLDEPETMVVFAPQNRAWDAFAPGTLDYLMSQEVRFIPEFAAILRM</sequence>
<feature type="domain" description="EGF-like" evidence="10">
    <location>
        <begin position="201"/>
        <end position="239"/>
    </location>
</feature>
<evidence type="ECO:0000256" key="9">
    <source>
        <dbReference type="SAM" id="SignalP"/>
    </source>
</evidence>
<evidence type="ECO:0000256" key="2">
    <source>
        <dbReference type="ARBA" id="ARBA00022536"/>
    </source>
</evidence>
<dbReference type="Pfam" id="PF24887">
    <property type="entry name" value="EGF_STAB1-2"/>
    <property type="match status" value="1"/>
</dbReference>
<dbReference type="GO" id="GO:0016020">
    <property type="term" value="C:membrane"/>
    <property type="evidence" value="ECO:0007669"/>
    <property type="project" value="UniProtKB-SubCell"/>
</dbReference>
<dbReference type="InterPro" id="IPR036378">
    <property type="entry name" value="FAS1_dom_sf"/>
</dbReference>
<keyword evidence="6 8" id="KW-1015">Disulfide bond</keyword>
<dbReference type="PROSITE" id="PS00022">
    <property type="entry name" value="EGF_1"/>
    <property type="match status" value="1"/>
</dbReference>
<dbReference type="PROSITE" id="PS50213">
    <property type="entry name" value="FAS1"/>
    <property type="match status" value="2"/>
</dbReference>
<gene>
    <name evidence="12" type="ORF">NP493_1121g00007</name>
</gene>
<feature type="signal peptide" evidence="9">
    <location>
        <begin position="1"/>
        <end position="28"/>
    </location>
</feature>
<evidence type="ECO:0008006" key="14">
    <source>
        <dbReference type="Google" id="ProtNLM"/>
    </source>
</evidence>
<feature type="disulfide bond" evidence="8">
    <location>
        <begin position="170"/>
        <end position="187"/>
    </location>
</feature>
<dbReference type="InterPro" id="IPR000782">
    <property type="entry name" value="FAS1_domain"/>
</dbReference>
<feature type="domain" description="FAS1" evidence="11">
    <location>
        <begin position="520"/>
        <end position="593"/>
    </location>
</feature>
<keyword evidence="3" id="KW-0812">Transmembrane</keyword>
<dbReference type="EMBL" id="JAODUO010001120">
    <property type="protein sequence ID" value="KAK2170961.1"/>
    <property type="molecule type" value="Genomic_DNA"/>
</dbReference>
<keyword evidence="2 8" id="KW-0245">EGF-like domain</keyword>
<feature type="domain" description="EGF-like" evidence="10">
    <location>
        <begin position="328"/>
        <end position="368"/>
    </location>
</feature>
<keyword evidence="9" id="KW-0732">Signal</keyword>
<comment type="caution">
    <text evidence="8">Lacks conserved residue(s) required for the propagation of feature annotation.</text>
</comment>
<keyword evidence="4" id="KW-1133">Transmembrane helix</keyword>
<comment type="subcellular location">
    <subcellularLocation>
        <location evidence="1">Membrane</location>
        <topology evidence="1">Single-pass membrane protein</topology>
    </subcellularLocation>
</comment>
<dbReference type="Gene3D" id="2.10.25.10">
    <property type="entry name" value="Laminin"/>
    <property type="match status" value="3"/>
</dbReference>
<feature type="domain" description="EGF-like" evidence="10">
    <location>
        <begin position="240"/>
        <end position="279"/>
    </location>
</feature>
<keyword evidence="5" id="KW-0472">Membrane</keyword>
<evidence type="ECO:0000259" key="11">
    <source>
        <dbReference type="PROSITE" id="PS50213"/>
    </source>
</evidence>
<evidence type="ECO:0000313" key="13">
    <source>
        <dbReference type="Proteomes" id="UP001209878"/>
    </source>
</evidence>
<comment type="caution">
    <text evidence="12">The sequence shown here is derived from an EMBL/GenBank/DDBJ whole genome shotgun (WGS) entry which is preliminary data.</text>
</comment>
<dbReference type="Pfam" id="PF02469">
    <property type="entry name" value="Fasciclin"/>
    <property type="match status" value="1"/>
</dbReference>
<dbReference type="PANTHER" id="PTHR24038:SF11">
    <property type="entry name" value="INTEGRIN BETA-LIKE PROTEIN E"/>
    <property type="match status" value="1"/>
</dbReference>
<evidence type="ECO:0000313" key="12">
    <source>
        <dbReference type="EMBL" id="KAK2170961.1"/>
    </source>
</evidence>
<evidence type="ECO:0000256" key="8">
    <source>
        <dbReference type="PROSITE-ProRule" id="PRU00076"/>
    </source>
</evidence>
<dbReference type="SMART" id="SM00554">
    <property type="entry name" value="FAS1"/>
    <property type="match status" value="1"/>
</dbReference>
<name>A0AAD9KGT8_RIDPI</name>
<reference evidence="12" key="1">
    <citation type="journal article" date="2023" name="Mol. Biol. Evol.">
        <title>Third-Generation Sequencing Reveals the Adaptive Role of the Epigenome in Three Deep-Sea Polychaetes.</title>
        <authorList>
            <person name="Perez M."/>
            <person name="Aroh O."/>
            <person name="Sun Y."/>
            <person name="Lan Y."/>
            <person name="Juniper S.K."/>
            <person name="Young C.R."/>
            <person name="Angers B."/>
            <person name="Qian P.Y."/>
        </authorList>
    </citation>
    <scope>NUCLEOTIDE SEQUENCE</scope>
    <source>
        <strain evidence="12">R07B-5</strain>
    </source>
</reference>
<feature type="disulfide bond" evidence="8">
    <location>
        <begin position="189"/>
        <end position="198"/>
    </location>
</feature>
<proteinExistence type="predicted"/>
<dbReference type="InterPro" id="IPR056806">
    <property type="entry name" value="EGF_STAB1-2"/>
</dbReference>
<feature type="domain" description="FAS1" evidence="11">
    <location>
        <begin position="372"/>
        <end position="509"/>
    </location>
</feature>
<evidence type="ECO:0000256" key="7">
    <source>
        <dbReference type="ARBA" id="ARBA00023180"/>
    </source>
</evidence>
<keyword evidence="13" id="KW-1185">Reference proteome</keyword>
<evidence type="ECO:0000256" key="5">
    <source>
        <dbReference type="ARBA" id="ARBA00023136"/>
    </source>
</evidence>
<evidence type="ECO:0000256" key="6">
    <source>
        <dbReference type="ARBA" id="ARBA00023157"/>
    </source>
</evidence>